<dbReference type="Proteomes" id="UP000648914">
    <property type="component" value="Unassembled WGS sequence"/>
</dbReference>
<evidence type="ECO:0000256" key="8">
    <source>
        <dbReference type="ARBA" id="ARBA00023136"/>
    </source>
</evidence>
<dbReference type="EMBL" id="JAEILG010000037">
    <property type="protein sequence ID" value="MBI6565597.1"/>
    <property type="molecule type" value="Genomic_DNA"/>
</dbReference>
<feature type="transmembrane region" description="Helical" evidence="9">
    <location>
        <begin position="312"/>
        <end position="332"/>
    </location>
</feature>
<sequence length="863" mass="97416">MSSRKFGLNLVVVLAIAALFTGFWALINRPVTTPNWPEQISGFSYSPFQQGQYPQKNQFPTDEQMRQDLAIMSKLTDNIRTYSVDGTLGDIPKLAEEFGLRVTLGIWISPDLERNEREIQRAIEIANTSRSVVRVVVGNEALFREEITPEDLIVLLDRVRAAVKVPVTTSEQWHIWEKNPQLAKHVDLIAAHILPFWEYIPMDKAGQYVIDRAKDLKKAFPKKPLLLSEVGWPSNGRMRGGNESSPADQAIYLRTLVNKLNRQGYNYFVIEAFDQPWKVSDEGSAGAYWGVFNAARQQKFNFEGPVVAIPQWRVLAIGSVVLALLSLTLLMIDGSALRQRGRTFLTFIAFLCGSVLVWIGYDYSQQYSTWFSVTVGILLALGALGVFIVLLTEAHELAEAVWTHKRRREFLPVIGDSHYRPKVSIHVPCYNEPPEMVKQTLDALAALDYPDYEVLIIDNNTKDPAVWEPVRDYCQTLGPRFKFFHVAPLAGFKGGALNYLIPHTAKDAEVIAVIDSDYCVSPNWLKHMVPHFADPKIAVVQSPQDYRDQNESTFKKLCYAEYKGFFHIGMVTRNDRDAIIQHGTMTMTRRSVLEELGWADWCICEDAELGLRVFEKGLSAAYYHDSYGKGLMPDTFIDFKKQRFRWAYGAIQIIKRHTASLLRGKDTELTRGQRYHFLAGWLPWVADGMNIFFTVGALLWSAAMIIVPTRVDPPLLIFAIPPLALFVFKVGKIIFLYRRAVGVNLKDAFCAALAGLALSHTIAKAVLYGFFTTSIPFFRTPKNADNHGFWVAISEAREEMFIMLLLWGAALGIYLVQGLPSNDIRFWVVMLLVQSLPYVAALIMAFLSSLPKPAPKAEPVTAV</sequence>
<dbReference type="GeneID" id="61829240"/>
<evidence type="ECO:0000256" key="5">
    <source>
        <dbReference type="ARBA" id="ARBA00022679"/>
    </source>
</evidence>
<feature type="transmembrane region" description="Helical" evidence="9">
    <location>
        <begin position="681"/>
        <end position="703"/>
    </location>
</feature>
<feature type="transmembrane region" description="Helical" evidence="9">
    <location>
        <begin position="800"/>
        <end position="819"/>
    </location>
</feature>
<keyword evidence="3" id="KW-1003">Cell membrane</keyword>
<dbReference type="SUPFAM" id="SSF53448">
    <property type="entry name" value="Nucleotide-diphospho-sugar transferases"/>
    <property type="match status" value="1"/>
</dbReference>
<keyword evidence="7 9" id="KW-1133">Transmembrane helix</keyword>
<keyword evidence="8 9" id="KW-0472">Membrane</keyword>
<evidence type="ECO:0000313" key="11">
    <source>
        <dbReference type="EMBL" id="MBI6565597.1"/>
    </source>
</evidence>
<evidence type="ECO:0000256" key="3">
    <source>
        <dbReference type="ARBA" id="ARBA00022519"/>
    </source>
</evidence>
<dbReference type="RefSeq" id="WP_057021905.1">
    <property type="nucleotide sequence ID" value="NZ_CBCSGQ010000005.1"/>
</dbReference>
<comment type="caution">
    <text evidence="11">The sequence shown here is derived from an EMBL/GenBank/DDBJ whole genome shotgun (WGS) entry which is preliminary data.</text>
</comment>
<evidence type="ECO:0000259" key="10">
    <source>
        <dbReference type="Pfam" id="PF00535"/>
    </source>
</evidence>
<feature type="transmembrane region" description="Helical" evidence="9">
    <location>
        <begin position="826"/>
        <end position="847"/>
    </location>
</feature>
<keyword evidence="6 9" id="KW-0812">Transmembrane</keyword>
<evidence type="ECO:0000256" key="4">
    <source>
        <dbReference type="ARBA" id="ARBA00022676"/>
    </source>
</evidence>
<evidence type="ECO:0000256" key="2">
    <source>
        <dbReference type="ARBA" id="ARBA00004881"/>
    </source>
</evidence>
<evidence type="ECO:0000256" key="6">
    <source>
        <dbReference type="ARBA" id="ARBA00022692"/>
    </source>
</evidence>
<feature type="domain" description="Glycosyltransferase 2-like" evidence="10">
    <location>
        <begin position="424"/>
        <end position="597"/>
    </location>
</feature>
<reference evidence="11 12" key="1">
    <citation type="submission" date="2020-12" db="EMBL/GenBank/DDBJ databases">
        <title>Comparative genomic insights into the epidemiology and virulence of plant pathogenic Pseudomonads from Turkey.</title>
        <authorList>
            <person name="Dillon M."/>
            <person name="Ruiz-Bedoya T."/>
            <person name="Bendalovic-Torma C."/>
            <person name="Guttman K.M."/>
            <person name="Kwak H."/>
            <person name="Middleton M.A."/>
            <person name="Wang P.W."/>
            <person name="Horuz S."/>
            <person name="Aysan Y."/>
            <person name="Guttman D.S."/>
        </authorList>
    </citation>
    <scope>NUCLEOTIDE SEQUENCE [LARGE SCALE GENOMIC DNA]</scope>
    <source>
        <strain evidence="11 12">S5_IA_2b</strain>
    </source>
</reference>
<dbReference type="PANTHER" id="PTHR43867:SF4">
    <property type="entry name" value="BETA-(1-3)-GLUCOSYL TRANSFERASE"/>
    <property type="match status" value="1"/>
</dbReference>
<keyword evidence="4" id="KW-0328">Glycosyltransferase</keyword>
<comment type="pathway">
    <text evidence="2">Glycan metabolism.</text>
</comment>
<dbReference type="Gene3D" id="3.90.550.10">
    <property type="entry name" value="Spore Coat Polysaccharide Biosynthesis Protein SpsA, Chain A"/>
    <property type="match status" value="1"/>
</dbReference>
<feature type="transmembrane region" description="Helical" evidence="9">
    <location>
        <begin position="344"/>
        <end position="361"/>
    </location>
</feature>
<feature type="transmembrane region" description="Helical" evidence="9">
    <location>
        <begin position="367"/>
        <end position="391"/>
    </location>
</feature>
<keyword evidence="12" id="KW-1185">Reference proteome</keyword>
<evidence type="ECO:0000313" key="12">
    <source>
        <dbReference type="Proteomes" id="UP000648914"/>
    </source>
</evidence>
<dbReference type="PANTHER" id="PTHR43867">
    <property type="entry name" value="CELLULOSE SYNTHASE CATALYTIC SUBUNIT A [UDP-FORMING]"/>
    <property type="match status" value="1"/>
</dbReference>
<dbReference type="InterPro" id="IPR029044">
    <property type="entry name" value="Nucleotide-diphossugar_trans"/>
</dbReference>
<keyword evidence="3" id="KW-0997">Cell inner membrane</keyword>
<comment type="subcellular location">
    <subcellularLocation>
        <location evidence="1">Membrane</location>
        <topology evidence="1">Multi-pass membrane protein</topology>
    </subcellularLocation>
</comment>
<dbReference type="InterPro" id="IPR001173">
    <property type="entry name" value="Glyco_trans_2-like"/>
</dbReference>
<dbReference type="InterPro" id="IPR017853">
    <property type="entry name" value="GH"/>
</dbReference>
<evidence type="ECO:0000256" key="1">
    <source>
        <dbReference type="ARBA" id="ARBA00004141"/>
    </source>
</evidence>
<feature type="transmembrane region" description="Helical" evidence="9">
    <location>
        <begin position="749"/>
        <end position="771"/>
    </location>
</feature>
<proteinExistence type="predicted"/>
<organism evidence="11 12">
    <name type="scientific">Pseudomonas synxantha</name>
    <dbReference type="NCBI Taxonomy" id="47883"/>
    <lineage>
        <taxon>Bacteria</taxon>
        <taxon>Pseudomonadati</taxon>
        <taxon>Pseudomonadota</taxon>
        <taxon>Gammaproteobacteria</taxon>
        <taxon>Pseudomonadales</taxon>
        <taxon>Pseudomonadaceae</taxon>
        <taxon>Pseudomonas</taxon>
    </lineage>
</organism>
<name>A0ABS0UJ49_9PSED</name>
<dbReference type="SUPFAM" id="SSF51445">
    <property type="entry name" value="(Trans)glycosidases"/>
    <property type="match status" value="1"/>
</dbReference>
<gene>
    <name evidence="11" type="ORF">YA0852_16015</name>
</gene>
<accession>A0ABS0UJ49</accession>
<dbReference type="InterPro" id="IPR050321">
    <property type="entry name" value="Glycosyltr_2/OpgH_subfam"/>
</dbReference>
<keyword evidence="5" id="KW-0808">Transferase</keyword>
<evidence type="ECO:0000256" key="9">
    <source>
        <dbReference type="SAM" id="Phobius"/>
    </source>
</evidence>
<feature type="transmembrane region" description="Helical" evidence="9">
    <location>
        <begin position="715"/>
        <end position="737"/>
    </location>
</feature>
<dbReference type="Pfam" id="PF00535">
    <property type="entry name" value="Glycos_transf_2"/>
    <property type="match status" value="1"/>
</dbReference>
<protein>
    <submittedName>
        <fullName evidence="11">Glycosyltransferase</fullName>
    </submittedName>
</protein>
<dbReference type="Gene3D" id="3.20.20.80">
    <property type="entry name" value="Glycosidases"/>
    <property type="match status" value="1"/>
</dbReference>
<evidence type="ECO:0000256" key="7">
    <source>
        <dbReference type="ARBA" id="ARBA00022989"/>
    </source>
</evidence>